<comment type="caution">
    <text evidence="2">The sequence shown here is derived from an EMBL/GenBank/DDBJ whole genome shotgun (WGS) entry which is preliminary data.</text>
</comment>
<sequence>MSSVLTDPDLQTTVGSTAEAGRGQNAAHPPQRKADDITQTDPTRSILARLAALVLGVGVVWIPTTPVSAAGGPAAECTTWPRVAHPGCADGYFGIDDMPRPTERNTRVDNFDITGLVQQLKSVGAGWLQLSAGQNTALRQMATGTTIWSCWLRLARPSTSIIASCTVAPASTERC</sequence>
<evidence type="ECO:0000313" key="3">
    <source>
        <dbReference type="Proteomes" id="UP000586042"/>
    </source>
</evidence>
<feature type="region of interest" description="Disordered" evidence="1">
    <location>
        <begin position="1"/>
        <end position="39"/>
    </location>
</feature>
<keyword evidence="3" id="KW-1185">Reference proteome</keyword>
<evidence type="ECO:0000313" key="2">
    <source>
        <dbReference type="EMBL" id="NUW35600.1"/>
    </source>
</evidence>
<accession>A0A7Y6M6G6</accession>
<organism evidence="2 3">
    <name type="scientific">Nonomuraea montanisoli</name>
    <dbReference type="NCBI Taxonomy" id="2741721"/>
    <lineage>
        <taxon>Bacteria</taxon>
        <taxon>Bacillati</taxon>
        <taxon>Actinomycetota</taxon>
        <taxon>Actinomycetes</taxon>
        <taxon>Streptosporangiales</taxon>
        <taxon>Streptosporangiaceae</taxon>
        <taxon>Nonomuraea</taxon>
    </lineage>
</organism>
<dbReference type="AlphaFoldDB" id="A0A7Y6M6G6"/>
<dbReference type="EMBL" id="JABWGN010000012">
    <property type="protein sequence ID" value="NUW35600.1"/>
    <property type="molecule type" value="Genomic_DNA"/>
</dbReference>
<proteinExistence type="predicted"/>
<dbReference type="Proteomes" id="UP000586042">
    <property type="component" value="Unassembled WGS sequence"/>
</dbReference>
<reference evidence="2 3" key="1">
    <citation type="submission" date="2020-06" db="EMBL/GenBank/DDBJ databases">
        <title>Nonomuraea sp. SMC257, a novel actinomycete isolated from soil.</title>
        <authorList>
            <person name="Chanama M."/>
        </authorList>
    </citation>
    <scope>NUCLEOTIDE SEQUENCE [LARGE SCALE GENOMIC DNA]</scope>
    <source>
        <strain evidence="2 3">SMC257</strain>
    </source>
</reference>
<name>A0A7Y6M6G6_9ACTN</name>
<protein>
    <submittedName>
        <fullName evidence="2">Uncharacterized protein</fullName>
    </submittedName>
</protein>
<dbReference type="RefSeq" id="WP_175593057.1">
    <property type="nucleotide sequence ID" value="NZ_JABWGN010000012.1"/>
</dbReference>
<evidence type="ECO:0000256" key="1">
    <source>
        <dbReference type="SAM" id="MobiDB-lite"/>
    </source>
</evidence>
<gene>
    <name evidence="2" type="ORF">HTZ77_29830</name>
</gene>
<feature type="compositionally biased region" description="Polar residues" evidence="1">
    <location>
        <begin position="1"/>
        <end position="16"/>
    </location>
</feature>